<dbReference type="RefSeq" id="WP_091906024.1">
    <property type="nucleotide sequence ID" value="NZ_FNLO01000002.1"/>
</dbReference>
<dbReference type="InterPro" id="IPR015943">
    <property type="entry name" value="WD40/YVTN_repeat-like_dom_sf"/>
</dbReference>
<gene>
    <name evidence="2" type="ORF">SAMN05216551_102457</name>
</gene>
<organism evidence="2 3">
    <name type="scientific">Chitinasiproducens palmae</name>
    <dbReference type="NCBI Taxonomy" id="1770053"/>
    <lineage>
        <taxon>Bacteria</taxon>
        <taxon>Pseudomonadati</taxon>
        <taxon>Pseudomonadota</taxon>
        <taxon>Betaproteobacteria</taxon>
        <taxon>Burkholderiales</taxon>
        <taxon>Burkholderiaceae</taxon>
        <taxon>Chitinasiproducens</taxon>
    </lineage>
</organism>
<dbReference type="Gene3D" id="2.130.10.10">
    <property type="entry name" value="YVTN repeat-like/Quinoprotein amine dehydrogenase"/>
    <property type="match status" value="2"/>
</dbReference>
<name>A0A1H2PLE0_9BURK</name>
<dbReference type="Proteomes" id="UP000243719">
    <property type="component" value="Unassembled WGS sequence"/>
</dbReference>
<dbReference type="STRING" id="1770053.SAMN05216551_102457"/>
<dbReference type="OrthoDB" id="145213at2"/>
<reference evidence="3" key="1">
    <citation type="submission" date="2016-09" db="EMBL/GenBank/DDBJ databases">
        <authorList>
            <person name="Varghese N."/>
            <person name="Submissions S."/>
        </authorList>
    </citation>
    <scope>NUCLEOTIDE SEQUENCE [LARGE SCALE GENOMIC DNA]</scope>
    <source>
        <strain evidence="3">JS23</strain>
    </source>
</reference>
<keyword evidence="3" id="KW-1185">Reference proteome</keyword>
<dbReference type="InterPro" id="IPR011045">
    <property type="entry name" value="N2O_reductase_N"/>
</dbReference>
<keyword evidence="1" id="KW-0732">Signal</keyword>
<dbReference type="EMBL" id="FNLO01000002">
    <property type="protein sequence ID" value="SDV47300.1"/>
    <property type="molecule type" value="Genomic_DNA"/>
</dbReference>
<evidence type="ECO:0000313" key="2">
    <source>
        <dbReference type="EMBL" id="SDV47300.1"/>
    </source>
</evidence>
<dbReference type="SUPFAM" id="SSF50974">
    <property type="entry name" value="Nitrous oxide reductase, N-terminal domain"/>
    <property type="match status" value="1"/>
</dbReference>
<dbReference type="PANTHER" id="PTHR47197">
    <property type="entry name" value="PROTEIN NIRF"/>
    <property type="match status" value="1"/>
</dbReference>
<evidence type="ECO:0000256" key="1">
    <source>
        <dbReference type="SAM" id="SignalP"/>
    </source>
</evidence>
<feature type="signal peptide" evidence="1">
    <location>
        <begin position="1"/>
        <end position="22"/>
    </location>
</feature>
<sequence>MKPWLRALTIACLFGGVAPAIAGQAPFAAGAEDVPLSSSDRVYAAEQFSNTVSVTDPASNRLLGVIRLGDVQPGNLSPLYKGQLLVHGMGFSPDRRMLAVVSVGSNAVTFIDTASNRIKHTTYVGRSPHEAFYTPDGSEVWVTVRGEDYVAVLDAKTFTEKTRIAVPNGPGMQIFSPDGKYGYVCSSFTPETDVVSVADHRVVGRVAQASPFCPNIAATPDGEQVWFTLKDIGKTQVFNARPPFNMLATLDTGPITNHVNFAHTAAGTLAYVTVGGLNVVKVFRTRDFTQVATIPVGALPHGLWPSGDGSRMYVGLENADALAAIDTNAQRVVATVPIGQAPQAVVYVPGAVPDEAGTHADRTALQALGASAQTLHLRLAPRVAGAGVAPSDAAAPTSVSLFDQGLIQVLQASVSGLAPKRPYVLALSGRRDGGGALQPLAAFTTNPAGAAIVNASGPIRQVVQNETMNARRYLVISEGTPAQLGAVVQRQLGDAMPDASSPDPVNATQ</sequence>
<feature type="chain" id="PRO_5017370152" evidence="1">
    <location>
        <begin position="23"/>
        <end position="509"/>
    </location>
</feature>
<dbReference type="AlphaFoldDB" id="A0A1H2PLE0"/>
<dbReference type="InterPro" id="IPR051200">
    <property type="entry name" value="Host-pathogen_enzymatic-act"/>
</dbReference>
<evidence type="ECO:0000313" key="3">
    <source>
        <dbReference type="Proteomes" id="UP000243719"/>
    </source>
</evidence>
<protein>
    <submittedName>
        <fullName evidence="2">40-residue YVTN family beta-propeller repeat-containing protein</fullName>
    </submittedName>
</protein>
<dbReference type="PANTHER" id="PTHR47197:SF3">
    <property type="entry name" value="DIHYDRO-HEME D1 DEHYDROGENASE"/>
    <property type="match status" value="1"/>
</dbReference>
<accession>A0A1H2PLE0</accession>
<proteinExistence type="predicted"/>